<dbReference type="EMBL" id="CP162550">
    <property type="protein sequence ID" value="XDI35071.1"/>
    <property type="molecule type" value="Genomic_DNA"/>
</dbReference>
<feature type="coiled-coil region" evidence="1">
    <location>
        <begin position="175"/>
        <end position="206"/>
    </location>
</feature>
<protein>
    <recommendedName>
        <fullName evidence="3">S1 motif domain-containing protein</fullName>
    </recommendedName>
</protein>
<evidence type="ECO:0000256" key="1">
    <source>
        <dbReference type="SAM" id="Coils"/>
    </source>
</evidence>
<gene>
    <name evidence="2" type="ORF">AB3N04_00915</name>
</gene>
<dbReference type="AlphaFoldDB" id="A0AB39BNL2"/>
<keyword evidence="1" id="KW-0175">Coiled coil</keyword>
<accession>A0AB39BNL2</accession>
<keyword evidence="2" id="KW-0614">Plasmid</keyword>
<evidence type="ECO:0008006" key="3">
    <source>
        <dbReference type="Google" id="ProtNLM"/>
    </source>
</evidence>
<geneLocation type="plasmid" evidence="2">
    <name>unnamed</name>
</geneLocation>
<dbReference type="RefSeq" id="WP_368502689.1">
    <property type="nucleotide sequence ID" value="NZ_CP162550.1"/>
</dbReference>
<reference evidence="2" key="1">
    <citation type="submission" date="2024-07" db="EMBL/GenBank/DDBJ databases">
        <title>Identification and characteristics of an arsenic-resistant bacterial isolate, which belongs to a novel species.</title>
        <authorList>
            <person name="Juszczyk A."/>
            <person name="Kowalczyk A."/>
            <person name="Was K."/>
            <person name="Kosowicz W."/>
            <person name="Budzyn A."/>
            <person name="Latowski D."/>
        </authorList>
    </citation>
    <scope>NUCLEOTIDE SEQUENCE</scope>
    <source>
        <strain evidence="2">As8PL</strain>
        <plasmid evidence="2">unnamed</plasmid>
    </source>
</reference>
<proteinExistence type="predicted"/>
<sequence length="376" mass="43597">MVEIAMVVGYLVLHNLNELRSFRFYEAWYTTKEEMNREIDREKYEFDFIAKKHIYQLSTQMDSQMIETDEIKVIESRPVVSSTKGTGAESLFQELQNTFSIVEENSSEENVVEMDVSIVGEEDLIKVGDTVEVKVSEELLSYEPPIQEVESPVNSNELNALDVDPTWVTSTLEVYDREEEKKKKKQDEVTRKVAEIEQQIRKLQSSDKEDAHEQSVQLMVESYALQGKVKERIALKHRYPELFKQKSEMVKTFVSNDATEPKSEPRKRVSIIGGVEESELLLPPPPNSVEITSIGEKKLGEQAWYGQVVGIDRKDNGMFFHFRDHTQREWLQFNNHPVEVGDILVVKVRVTPNRLVVKNVFRWKVKSIKKERILAN</sequence>
<organism evidence="2">
    <name type="scientific">Alkalihalophilus sp. As8PL</name>
    <dbReference type="NCBI Taxonomy" id="3237103"/>
    <lineage>
        <taxon>Bacteria</taxon>
        <taxon>Bacillati</taxon>
        <taxon>Bacillota</taxon>
        <taxon>Bacilli</taxon>
        <taxon>Bacillales</taxon>
        <taxon>Bacillaceae</taxon>
        <taxon>Alkalihalophilus</taxon>
    </lineage>
</organism>
<evidence type="ECO:0000313" key="2">
    <source>
        <dbReference type="EMBL" id="XDI35071.1"/>
    </source>
</evidence>
<name>A0AB39BNL2_9BACI</name>